<dbReference type="EC" id="1.13.11.54" evidence="11"/>
<gene>
    <name evidence="14" type="primary">LOC108566942</name>
</gene>
<comment type="pathway">
    <text evidence="11">Amino-acid biosynthesis; L-methionine biosynthesis via salvage pathway; L-methionine from S-methyl-5-thio-alpha-D-ribose 1-phosphate: step 5/6.</text>
</comment>
<comment type="catalytic activity">
    <reaction evidence="11">
        <text>1,2-dihydroxy-5-(methylsulfanyl)pent-1-en-3-one + O2 = 3-(methylsulfanyl)propanoate + CO + formate + 2 H(+)</text>
        <dbReference type="Rhea" id="RHEA:14161"/>
        <dbReference type="ChEBI" id="CHEBI:15378"/>
        <dbReference type="ChEBI" id="CHEBI:15379"/>
        <dbReference type="ChEBI" id="CHEBI:15740"/>
        <dbReference type="ChEBI" id="CHEBI:17245"/>
        <dbReference type="ChEBI" id="CHEBI:49016"/>
        <dbReference type="ChEBI" id="CHEBI:49252"/>
        <dbReference type="EC" id="1.13.11.53"/>
    </reaction>
</comment>
<comment type="cofactor">
    <cofactor evidence="11">
        <name>Fe(2+)</name>
        <dbReference type="ChEBI" id="CHEBI:29033"/>
    </cofactor>
    <cofactor evidence="11">
        <name>Ni(2+)</name>
        <dbReference type="ChEBI" id="CHEBI:49786"/>
    </cofactor>
    <text evidence="11">Binds either 1 Fe or Ni cation per monomer. Iron-binding promotes an acireductone dioxygenase reaction producing 2-keto-4-methylthiobutyrate, while nickel-binding promotes an acireductone dioxygenase reaction producing 3-(methylsulfanyl)propanoate.</text>
</comment>
<evidence type="ECO:0000313" key="14">
    <source>
        <dbReference type="RefSeq" id="XP_017782582.1"/>
    </source>
</evidence>
<dbReference type="InterPro" id="IPR027496">
    <property type="entry name" value="ARD_euk"/>
</dbReference>
<dbReference type="PANTHER" id="PTHR23418:SF0">
    <property type="entry name" value="ACIREDUCTONE DIOXYGENASE"/>
    <property type="match status" value="1"/>
</dbReference>
<dbReference type="GeneID" id="108566942"/>
<keyword evidence="2 11" id="KW-0963">Cytoplasm</keyword>
<evidence type="ECO:0000256" key="6">
    <source>
        <dbReference type="ARBA" id="ARBA00022964"/>
    </source>
</evidence>
<comment type="function">
    <text evidence="11">Catalyzes 2 different reactions between oxygen and the acireductone 1,2-dihydroxy-3-keto-5-methylthiopentene (DHK-MTPene) depending upon the metal bound in the active site. Fe-containing acireductone dioxygenase (Fe-ARD) produces formate and 2-keto-4-methylthiobutyrate (KMTB), the alpha-ketoacid precursor of methionine in the methionine recycle pathway. Ni-containing acireductone dioxygenase (Ni-ARD) produces methylthiopropionate, carbon monoxide and formate, and does not lie on the methionine recycle pathway.</text>
</comment>
<keyword evidence="3 11" id="KW-0533">Nickel</keyword>
<evidence type="ECO:0000256" key="9">
    <source>
        <dbReference type="ARBA" id="ARBA00023167"/>
    </source>
</evidence>
<protein>
    <recommendedName>
        <fullName evidence="11">Acireductone dioxygenase</fullName>
    </recommendedName>
    <alternativeName>
        <fullName evidence="11">Acireductone dioxygenase (Fe(2+)-requiring)</fullName>
        <shortName evidence="11">ARD'</shortName>
        <shortName evidence="11">Fe-ARD</shortName>
        <ecNumber evidence="11">1.13.11.54</ecNumber>
    </alternativeName>
    <alternativeName>
        <fullName evidence="11">Acireductone dioxygenase (Ni(2+)-requiring)</fullName>
        <shortName evidence="11">ARD</shortName>
        <shortName evidence="11">Ni-ARD</shortName>
        <ecNumber evidence="11">1.13.11.53</ecNumber>
    </alternativeName>
</protein>
<dbReference type="HAMAP" id="MF_03154">
    <property type="entry name" value="Salvage_MtnD_euk"/>
    <property type="match status" value="1"/>
</dbReference>
<dbReference type="InterPro" id="IPR014710">
    <property type="entry name" value="RmlC-like_jellyroll"/>
</dbReference>
<keyword evidence="8 11" id="KW-0408">Iron</keyword>
<proteinExistence type="inferred from homology"/>
<dbReference type="GO" id="GO:0051213">
    <property type="term" value="F:dioxygenase activity"/>
    <property type="evidence" value="ECO:0007669"/>
    <property type="project" value="UniProtKB-KW"/>
</dbReference>
<comment type="subcellular location">
    <subcellularLocation>
        <location evidence="11">Cytoplasm</location>
    </subcellularLocation>
    <subcellularLocation>
        <location evidence="11">Nucleus</location>
    </subcellularLocation>
</comment>
<comment type="similarity">
    <text evidence="11">Belongs to the acireductone dioxygenase (ARD) family.</text>
</comment>
<dbReference type="InterPro" id="IPR004313">
    <property type="entry name" value="ARD"/>
</dbReference>
<name>A0ABM1N6Y2_NICVS</name>
<keyword evidence="10 11" id="KW-0539">Nucleus</keyword>
<evidence type="ECO:0000313" key="13">
    <source>
        <dbReference type="Proteomes" id="UP000695000"/>
    </source>
</evidence>
<feature type="binding site" evidence="11">
    <location>
        <position position="122"/>
    </location>
    <ligand>
        <name>Fe(2+)</name>
        <dbReference type="ChEBI" id="CHEBI:29033"/>
        <note>for iron-dependent acireductone dioxygenase activity</note>
    </ligand>
</feature>
<evidence type="ECO:0000256" key="2">
    <source>
        <dbReference type="ARBA" id="ARBA00022490"/>
    </source>
</evidence>
<feature type="binding site" evidence="11">
    <location>
        <position position="128"/>
    </location>
    <ligand>
        <name>Fe(2+)</name>
        <dbReference type="ChEBI" id="CHEBI:29033"/>
        <note>for iron-dependent acireductone dioxygenase activity</note>
    </ligand>
</feature>
<evidence type="ECO:0000256" key="8">
    <source>
        <dbReference type="ARBA" id="ARBA00023004"/>
    </source>
</evidence>
<keyword evidence="12" id="KW-0812">Transmembrane</keyword>
<keyword evidence="13" id="KW-1185">Reference proteome</keyword>
<keyword evidence="12" id="KW-1133">Transmembrane helix</keyword>
<feature type="binding site" evidence="11">
    <location>
        <position position="124"/>
    </location>
    <ligand>
        <name>Ni(2+)</name>
        <dbReference type="ChEBI" id="CHEBI:49786"/>
        <note>for nickel-dependent acireductone dioxygenase activity</note>
    </ligand>
</feature>
<evidence type="ECO:0000256" key="10">
    <source>
        <dbReference type="ARBA" id="ARBA00023242"/>
    </source>
</evidence>
<keyword evidence="4 11" id="KW-0028">Amino-acid biosynthesis</keyword>
<feature type="binding site" evidence="11">
    <location>
        <position position="122"/>
    </location>
    <ligand>
        <name>Ni(2+)</name>
        <dbReference type="ChEBI" id="CHEBI:49786"/>
        <note>for nickel-dependent acireductone dioxygenase activity</note>
    </ligand>
</feature>
<sequence>MLSITFPPLILNFELLCLSVWYGLQCWFCSLIRMVRAWYMDEDTSNPQLEHHLDPAEYVPIEDVFELSGVEYFKLNLETYKTDGVLDGIRKERKYSYEDEITCSETCIPNYADKLKIFFEEHLHTDEEIRLVLDGAGYFDVRDKGDRWIRIEVGPGDMLILPSGIFHRFTPDKRMYVKAKRYFIGEPVWVAHNRIGSPAEGMDCRKEYLKKAQEGF</sequence>
<keyword evidence="9 11" id="KW-0486">Methionine biosynthesis</keyword>
<reference evidence="14" key="1">
    <citation type="submission" date="2025-08" db="UniProtKB">
        <authorList>
            <consortium name="RefSeq"/>
        </authorList>
    </citation>
    <scope>IDENTIFICATION</scope>
    <source>
        <tissue evidence="14">Whole Larva</tissue>
    </source>
</reference>
<evidence type="ECO:0000256" key="11">
    <source>
        <dbReference type="HAMAP-Rule" id="MF_03154"/>
    </source>
</evidence>
<feature type="binding site" evidence="11">
    <location>
        <position position="124"/>
    </location>
    <ligand>
        <name>Fe(2+)</name>
        <dbReference type="ChEBI" id="CHEBI:29033"/>
        <note>for iron-dependent acireductone dioxygenase activity</note>
    </ligand>
</feature>
<dbReference type="RefSeq" id="XP_017782582.1">
    <property type="nucleotide sequence ID" value="XM_017927093.1"/>
</dbReference>
<keyword evidence="6 11" id="KW-0223">Dioxygenase</keyword>
<feature type="binding site" evidence="11">
    <location>
        <position position="167"/>
    </location>
    <ligand>
        <name>Ni(2+)</name>
        <dbReference type="ChEBI" id="CHEBI:49786"/>
        <note>for nickel-dependent acireductone dioxygenase activity</note>
    </ligand>
</feature>
<organism evidence="13 14">
    <name type="scientific">Nicrophorus vespilloides</name>
    <name type="common">Boreal carrion beetle</name>
    <dbReference type="NCBI Taxonomy" id="110193"/>
    <lineage>
        <taxon>Eukaryota</taxon>
        <taxon>Metazoa</taxon>
        <taxon>Ecdysozoa</taxon>
        <taxon>Arthropoda</taxon>
        <taxon>Hexapoda</taxon>
        <taxon>Insecta</taxon>
        <taxon>Pterygota</taxon>
        <taxon>Neoptera</taxon>
        <taxon>Endopterygota</taxon>
        <taxon>Coleoptera</taxon>
        <taxon>Polyphaga</taxon>
        <taxon>Staphyliniformia</taxon>
        <taxon>Silphidae</taxon>
        <taxon>Nicrophorinae</taxon>
        <taxon>Nicrophorus</taxon>
    </lineage>
</organism>
<dbReference type="Gene3D" id="2.60.120.10">
    <property type="entry name" value="Jelly Rolls"/>
    <property type="match status" value="1"/>
</dbReference>
<keyword evidence="7 11" id="KW-0560">Oxidoreductase</keyword>
<evidence type="ECO:0000256" key="7">
    <source>
        <dbReference type="ARBA" id="ARBA00023002"/>
    </source>
</evidence>
<keyword evidence="12" id="KW-0472">Membrane</keyword>
<feature type="transmembrane region" description="Helical" evidence="12">
    <location>
        <begin position="6"/>
        <end position="24"/>
    </location>
</feature>
<dbReference type="EC" id="1.13.11.53" evidence="11"/>
<feature type="binding site" evidence="11">
    <location>
        <position position="128"/>
    </location>
    <ligand>
        <name>Ni(2+)</name>
        <dbReference type="ChEBI" id="CHEBI:49786"/>
        <note>for nickel-dependent acireductone dioxygenase activity</note>
    </ligand>
</feature>
<evidence type="ECO:0000256" key="5">
    <source>
        <dbReference type="ARBA" id="ARBA00022723"/>
    </source>
</evidence>
<keyword evidence="5 11" id="KW-0479">Metal-binding</keyword>
<dbReference type="InterPro" id="IPR011051">
    <property type="entry name" value="RmlC_Cupin_sf"/>
</dbReference>
<evidence type="ECO:0000256" key="12">
    <source>
        <dbReference type="SAM" id="Phobius"/>
    </source>
</evidence>
<accession>A0ABM1N6Y2</accession>
<feature type="binding site" evidence="11">
    <location>
        <position position="167"/>
    </location>
    <ligand>
        <name>Fe(2+)</name>
        <dbReference type="ChEBI" id="CHEBI:29033"/>
        <note>for iron-dependent acireductone dioxygenase activity</note>
    </ligand>
</feature>
<comment type="catalytic activity">
    <reaction evidence="1 11">
        <text>1,2-dihydroxy-5-(methylsulfanyl)pent-1-en-3-one + O2 = 4-methylsulfanyl-2-oxobutanoate + formate + 2 H(+)</text>
        <dbReference type="Rhea" id="RHEA:24504"/>
        <dbReference type="ChEBI" id="CHEBI:15378"/>
        <dbReference type="ChEBI" id="CHEBI:15379"/>
        <dbReference type="ChEBI" id="CHEBI:15740"/>
        <dbReference type="ChEBI" id="CHEBI:16723"/>
        <dbReference type="ChEBI" id="CHEBI:49252"/>
        <dbReference type="EC" id="1.13.11.54"/>
    </reaction>
</comment>
<dbReference type="Proteomes" id="UP000695000">
    <property type="component" value="Unplaced"/>
</dbReference>
<evidence type="ECO:0000256" key="4">
    <source>
        <dbReference type="ARBA" id="ARBA00022605"/>
    </source>
</evidence>
<dbReference type="PANTHER" id="PTHR23418">
    <property type="entry name" value="ACIREDUCTONE DIOXYGENASE"/>
    <property type="match status" value="1"/>
</dbReference>
<evidence type="ECO:0000256" key="3">
    <source>
        <dbReference type="ARBA" id="ARBA00022596"/>
    </source>
</evidence>
<dbReference type="SUPFAM" id="SSF51182">
    <property type="entry name" value="RmlC-like cupins"/>
    <property type="match status" value="1"/>
</dbReference>
<dbReference type="Pfam" id="PF03079">
    <property type="entry name" value="ARD"/>
    <property type="match status" value="1"/>
</dbReference>
<evidence type="ECO:0000256" key="1">
    <source>
        <dbReference type="ARBA" id="ARBA00000428"/>
    </source>
</evidence>
<dbReference type="CDD" id="cd02232">
    <property type="entry name" value="cupin_ARD"/>
    <property type="match status" value="1"/>
</dbReference>